<sequence length="331" mass="35813">MLPDRLATLTPAGLVAPLPASARCSAEAAGASAWRLLLVDDDCQAHAALHLALQAAEFEGRPVELLHAYSSRQARQLLQSGVSIDLLLIDQHCSRRDSAIALLQLLRGPLGQRDCRVLMHSDEALPLSAQPQLQALDIEDLRSRKALKASHWLSGIGCALRAHRQRQQLQEQQTQLGLLMSAATDLLAHREARTFARAVLQRLTSLMGLPPTALLCVRRLDTDADADADAEGQAGKETQLLAALGPLQAVEGLWLDWLPQQPLRLAIDSAMQHRQSADGEQGRLLYLETAPWQIVILLSATQAGRPRSTAGEQAAVNALCTLLAAGLCERL</sequence>
<dbReference type="SUPFAM" id="SSF52172">
    <property type="entry name" value="CheY-like"/>
    <property type="match status" value="1"/>
</dbReference>
<evidence type="ECO:0000313" key="2">
    <source>
        <dbReference type="EMBL" id="MDT9000798.1"/>
    </source>
</evidence>
<dbReference type="InterPro" id="IPR011006">
    <property type="entry name" value="CheY-like_superfamily"/>
</dbReference>
<keyword evidence="3" id="KW-1185">Reference proteome</keyword>
<protein>
    <submittedName>
        <fullName evidence="2">DUF3369 domain-containing protein</fullName>
    </submittedName>
</protein>
<name>A0ABU3PE16_9BURK</name>
<evidence type="ECO:0000313" key="3">
    <source>
        <dbReference type="Proteomes" id="UP001246372"/>
    </source>
</evidence>
<gene>
    <name evidence="2" type="ORF">RQP53_16090</name>
</gene>
<proteinExistence type="predicted"/>
<dbReference type="Gene3D" id="3.40.50.2300">
    <property type="match status" value="1"/>
</dbReference>
<reference evidence="2" key="1">
    <citation type="submission" date="2023-09" db="EMBL/GenBank/DDBJ databases">
        <title>Paucibacter sp. APW11 Genome sequencing and assembly.</title>
        <authorList>
            <person name="Kim I."/>
        </authorList>
    </citation>
    <scope>NUCLEOTIDE SEQUENCE</scope>
    <source>
        <strain evidence="2">APW11</strain>
    </source>
</reference>
<dbReference type="Pfam" id="PF11849">
    <property type="entry name" value="DUF3369"/>
    <property type="match status" value="1"/>
</dbReference>
<dbReference type="EMBL" id="JAVXZY010000006">
    <property type="protein sequence ID" value="MDT9000798.1"/>
    <property type="molecule type" value="Genomic_DNA"/>
</dbReference>
<dbReference type="RefSeq" id="WP_315651680.1">
    <property type="nucleotide sequence ID" value="NZ_JAVXZY010000006.1"/>
</dbReference>
<accession>A0ABU3PE16</accession>
<comment type="caution">
    <text evidence="2">The sequence shown here is derived from an EMBL/GenBank/DDBJ whole genome shotgun (WGS) entry which is preliminary data.</text>
</comment>
<organism evidence="2 3">
    <name type="scientific">Roseateles aquae</name>
    <dbReference type="NCBI Taxonomy" id="3077235"/>
    <lineage>
        <taxon>Bacteria</taxon>
        <taxon>Pseudomonadati</taxon>
        <taxon>Pseudomonadota</taxon>
        <taxon>Betaproteobacteria</taxon>
        <taxon>Burkholderiales</taxon>
        <taxon>Sphaerotilaceae</taxon>
        <taxon>Roseateles</taxon>
    </lineage>
</organism>
<feature type="domain" description="DUF3369" evidence="1">
    <location>
        <begin position="159"/>
        <end position="302"/>
    </location>
</feature>
<dbReference type="InterPro" id="IPR021800">
    <property type="entry name" value="DUF3369"/>
</dbReference>
<evidence type="ECO:0000259" key="1">
    <source>
        <dbReference type="Pfam" id="PF11849"/>
    </source>
</evidence>
<dbReference type="Proteomes" id="UP001246372">
    <property type="component" value="Unassembled WGS sequence"/>
</dbReference>